<reference evidence="3" key="1">
    <citation type="submission" date="2016-06" db="EMBL/GenBank/DDBJ databases">
        <title>Parallel loss of symbiosis genes in relatives of nitrogen-fixing non-legume Parasponia.</title>
        <authorList>
            <person name="Van Velzen R."/>
            <person name="Holmer R."/>
            <person name="Bu F."/>
            <person name="Rutten L."/>
            <person name="Van Zeijl A."/>
            <person name="Liu W."/>
            <person name="Santuari L."/>
            <person name="Cao Q."/>
            <person name="Sharma T."/>
            <person name="Shen D."/>
            <person name="Roswanjaya Y."/>
            <person name="Wardhani T."/>
            <person name="Kalhor M.S."/>
            <person name="Jansen J."/>
            <person name="Van den Hoogen J."/>
            <person name="Gungor B."/>
            <person name="Hartog M."/>
            <person name="Hontelez J."/>
            <person name="Verver J."/>
            <person name="Yang W.-C."/>
            <person name="Schijlen E."/>
            <person name="Repin R."/>
            <person name="Schilthuizen M."/>
            <person name="Schranz E."/>
            <person name="Heidstra R."/>
            <person name="Miyata K."/>
            <person name="Fedorova E."/>
            <person name="Kohlen W."/>
            <person name="Bisseling T."/>
            <person name="Smit S."/>
            <person name="Geurts R."/>
        </authorList>
    </citation>
    <scope>NUCLEOTIDE SEQUENCE [LARGE SCALE GENOMIC DNA]</scope>
    <source>
        <strain evidence="3">cv. WU1-14</strain>
    </source>
</reference>
<comment type="caution">
    <text evidence="2">The sequence shown here is derived from an EMBL/GenBank/DDBJ whole genome shotgun (WGS) entry which is preliminary data.</text>
</comment>
<feature type="domain" description="25S rRNA (uridine-N(3))-methyltransferase BMT5-like" evidence="1">
    <location>
        <begin position="7"/>
        <end position="74"/>
    </location>
</feature>
<accession>A0A2P5DCE9</accession>
<sequence>MAHLDSQHRRLVHQFFWNARSMLRPNNGEIHVTHKTKPPFCYWNLEELATWNSLVQIEYVDFNIEDYPGYKNKRGDGAKCDRPFPLEKQVNMLPGRTSNHRLHTLPESGQRTGHDVGYGLNRALITGRTLNYDMHELPEIDRTEIRRLIEQYGN</sequence>
<dbReference type="Proteomes" id="UP000237105">
    <property type="component" value="Unassembled WGS sequence"/>
</dbReference>
<dbReference type="GO" id="GO:0070042">
    <property type="term" value="F:rRNA (uridine-N3-)-methyltransferase activity"/>
    <property type="evidence" value="ECO:0007669"/>
    <property type="project" value="InterPro"/>
</dbReference>
<protein>
    <recommendedName>
        <fullName evidence="1">25S rRNA (uridine-N(3))-methyltransferase BMT5-like domain-containing protein</fullName>
    </recommendedName>
</protein>
<organism evidence="2 3">
    <name type="scientific">Parasponia andersonii</name>
    <name type="common">Sponia andersonii</name>
    <dbReference type="NCBI Taxonomy" id="3476"/>
    <lineage>
        <taxon>Eukaryota</taxon>
        <taxon>Viridiplantae</taxon>
        <taxon>Streptophyta</taxon>
        <taxon>Embryophyta</taxon>
        <taxon>Tracheophyta</taxon>
        <taxon>Spermatophyta</taxon>
        <taxon>Magnoliopsida</taxon>
        <taxon>eudicotyledons</taxon>
        <taxon>Gunneridae</taxon>
        <taxon>Pentapetalae</taxon>
        <taxon>rosids</taxon>
        <taxon>fabids</taxon>
        <taxon>Rosales</taxon>
        <taxon>Cannabaceae</taxon>
        <taxon>Parasponia</taxon>
    </lineage>
</organism>
<dbReference type="PANTHER" id="PTHR11538:SF26">
    <property type="entry name" value="FERREDOXIN-FOLD ANTICODON-BINDING DOMAIN-CONTAINING PROTEIN 1"/>
    <property type="match status" value="1"/>
</dbReference>
<proteinExistence type="predicted"/>
<name>A0A2P5DCE9_PARAD</name>
<dbReference type="EMBL" id="JXTB01000047">
    <property type="protein sequence ID" value="PON70969.1"/>
    <property type="molecule type" value="Genomic_DNA"/>
</dbReference>
<gene>
    <name evidence="2" type="ORF">PanWU01x14_076790</name>
</gene>
<dbReference type="Pfam" id="PF10354">
    <property type="entry name" value="BMT5-like"/>
    <property type="match status" value="1"/>
</dbReference>
<evidence type="ECO:0000259" key="1">
    <source>
        <dbReference type="Pfam" id="PF10354"/>
    </source>
</evidence>
<dbReference type="STRING" id="3476.A0A2P5DCE9"/>
<dbReference type="OrthoDB" id="1178409at2759"/>
<dbReference type="GO" id="GO:0005737">
    <property type="term" value="C:cytoplasm"/>
    <property type="evidence" value="ECO:0007669"/>
    <property type="project" value="TreeGrafter"/>
</dbReference>
<dbReference type="GO" id="GO:0070475">
    <property type="term" value="P:rRNA base methylation"/>
    <property type="evidence" value="ECO:0007669"/>
    <property type="project" value="InterPro"/>
</dbReference>
<dbReference type="AlphaFoldDB" id="A0A2P5DCE9"/>
<dbReference type="InterPro" id="IPR019446">
    <property type="entry name" value="BMT5-like"/>
</dbReference>
<keyword evidence="3" id="KW-1185">Reference proteome</keyword>
<evidence type="ECO:0000313" key="2">
    <source>
        <dbReference type="EMBL" id="PON70969.1"/>
    </source>
</evidence>
<dbReference type="PANTHER" id="PTHR11538">
    <property type="entry name" value="PHENYLALANYL-TRNA SYNTHETASE"/>
    <property type="match status" value="1"/>
</dbReference>
<evidence type="ECO:0000313" key="3">
    <source>
        <dbReference type="Proteomes" id="UP000237105"/>
    </source>
</evidence>